<accession>A0A183TC38</accession>
<dbReference type="Proteomes" id="UP000275846">
    <property type="component" value="Unassembled WGS sequence"/>
</dbReference>
<dbReference type="PANTHER" id="PTHR47027">
    <property type="entry name" value="REVERSE TRANSCRIPTASE DOMAIN-CONTAINING PROTEIN"/>
    <property type="match status" value="1"/>
</dbReference>
<evidence type="ECO:0000313" key="2">
    <source>
        <dbReference type="Proteomes" id="UP000275846"/>
    </source>
</evidence>
<evidence type="ECO:0000313" key="3">
    <source>
        <dbReference type="WBParaSite" id="SSLN_0001457401-mRNA-1"/>
    </source>
</evidence>
<protein>
    <submittedName>
        <fullName evidence="1 3">Uncharacterized protein</fullName>
    </submittedName>
</protein>
<name>A0A183TC38_SCHSO</name>
<evidence type="ECO:0000313" key="1">
    <source>
        <dbReference type="EMBL" id="VDM00422.1"/>
    </source>
</evidence>
<dbReference type="AlphaFoldDB" id="A0A183TC38"/>
<dbReference type="PANTHER" id="PTHR47027:SF26">
    <property type="entry name" value="REVERSE TRANSCRIPTASE DOMAIN-CONTAINING PROTEIN"/>
    <property type="match status" value="1"/>
</dbReference>
<reference evidence="3" key="1">
    <citation type="submission" date="2016-06" db="UniProtKB">
        <authorList>
            <consortium name="WormBaseParasite"/>
        </authorList>
    </citation>
    <scope>IDENTIFICATION</scope>
</reference>
<reference evidence="1 2" key="2">
    <citation type="submission" date="2018-11" db="EMBL/GenBank/DDBJ databases">
        <authorList>
            <consortium name="Pathogen Informatics"/>
        </authorList>
    </citation>
    <scope>NUCLEOTIDE SEQUENCE [LARGE SCALE GENOMIC DNA]</scope>
    <source>
        <strain evidence="1 2">NST_G2</strain>
    </source>
</reference>
<dbReference type="WBParaSite" id="SSLN_0001457401-mRNA-1">
    <property type="protein sequence ID" value="SSLN_0001457401-mRNA-1"/>
    <property type="gene ID" value="SSLN_0001457401"/>
</dbReference>
<dbReference type="EMBL" id="UYSU01038597">
    <property type="protein sequence ID" value="VDM00422.1"/>
    <property type="molecule type" value="Genomic_DNA"/>
</dbReference>
<proteinExistence type="predicted"/>
<gene>
    <name evidence="1" type="ORF">SSLN_LOCUS14036</name>
</gene>
<dbReference type="OrthoDB" id="410404at2759"/>
<keyword evidence="2" id="KW-1185">Reference proteome</keyword>
<organism evidence="3">
    <name type="scientific">Schistocephalus solidus</name>
    <name type="common">Tapeworm</name>
    <dbReference type="NCBI Taxonomy" id="70667"/>
    <lineage>
        <taxon>Eukaryota</taxon>
        <taxon>Metazoa</taxon>
        <taxon>Spiralia</taxon>
        <taxon>Lophotrochozoa</taxon>
        <taxon>Platyhelminthes</taxon>
        <taxon>Cestoda</taxon>
        <taxon>Eucestoda</taxon>
        <taxon>Diphyllobothriidea</taxon>
        <taxon>Diphyllobothriidae</taxon>
        <taxon>Schistocephalus</taxon>
    </lineage>
</organism>
<sequence>MHQPPHSAEYNAPRINVNRAHLKNVETFAYLGRTLSRNTRIDDKVVQRISKTSQSLGWLQASMWNRHNIRLNTKLEMYKVVLTTSLYGTETWTVYSNQAKWTTSDYPNDFSTTTPTTDNSFIDAPPPMSTGSILPIAPPSPITAKNTNCPTPTTSVATSEYLPPATYNTTAPVPAMGTR</sequence>